<keyword evidence="1" id="KW-0812">Transmembrane</keyword>
<feature type="transmembrane region" description="Helical" evidence="1">
    <location>
        <begin position="107"/>
        <end position="127"/>
    </location>
</feature>
<evidence type="ECO:0000313" key="2">
    <source>
        <dbReference type="EMBL" id="OSI20413.1"/>
    </source>
</evidence>
<dbReference type="Proteomes" id="UP000193303">
    <property type="component" value="Unassembled WGS sequence"/>
</dbReference>
<organism evidence="2 3">
    <name type="scientific">Neisseria dumasiana</name>
    <dbReference type="NCBI Taxonomy" id="1931275"/>
    <lineage>
        <taxon>Bacteria</taxon>
        <taxon>Pseudomonadati</taxon>
        <taxon>Pseudomonadota</taxon>
        <taxon>Betaproteobacteria</taxon>
        <taxon>Neisseriales</taxon>
        <taxon>Neisseriaceae</taxon>
        <taxon>Neisseria</taxon>
    </lineage>
</organism>
<evidence type="ECO:0000313" key="3">
    <source>
        <dbReference type="Proteomes" id="UP000193303"/>
    </source>
</evidence>
<proteinExistence type="predicted"/>
<keyword evidence="1" id="KW-1133">Transmembrane helix</keyword>
<sequence>MLLIAMRLAYGGSLLVIFWINSKLDGSLLSVIHKHGGIMPNMLSSAIVAAAVMLVIDGLLDTAWPHISAASTEKKWHDCRWLKVAWLHRIRGWLMHGCRLSNIYRHWFYLPPAFAALFTVPAAAYLGAENVGVVQWLWLWLFAVGIGGALVEGAVNNERHRNEK</sequence>
<evidence type="ECO:0000256" key="1">
    <source>
        <dbReference type="SAM" id="Phobius"/>
    </source>
</evidence>
<dbReference type="EMBL" id="MTAB01000015">
    <property type="protein sequence ID" value="OSI20413.1"/>
    <property type="molecule type" value="Genomic_DNA"/>
</dbReference>
<gene>
    <name evidence="2" type="ORF">BV912_07535</name>
</gene>
<name>A0A1X3DHY7_9NEIS</name>
<reference evidence="3" key="1">
    <citation type="submission" date="2017-01" db="EMBL/GenBank/DDBJ databases">
        <authorList>
            <person name="Mah S.A."/>
            <person name="Swanson W.J."/>
            <person name="Moy G.W."/>
            <person name="Vacquier V.D."/>
        </authorList>
    </citation>
    <scope>NUCLEOTIDE SEQUENCE [LARGE SCALE GENOMIC DNA]</scope>
    <source>
        <strain evidence="3">124861</strain>
    </source>
</reference>
<keyword evidence="1" id="KW-0472">Membrane</keyword>
<dbReference type="AlphaFoldDB" id="A0A1X3DHY7"/>
<comment type="caution">
    <text evidence="2">The sequence shown here is derived from an EMBL/GenBank/DDBJ whole genome shotgun (WGS) entry which is preliminary data.</text>
</comment>
<protein>
    <submittedName>
        <fullName evidence="2">Uncharacterized protein</fullName>
    </submittedName>
</protein>
<feature type="transmembrane region" description="Helical" evidence="1">
    <location>
        <begin position="133"/>
        <end position="155"/>
    </location>
</feature>
<accession>A0A1X3DHY7</accession>